<organism evidence="3 4">
    <name type="scientific">Rheinheimera lutimaris</name>
    <dbReference type="NCBI Taxonomy" id="2740584"/>
    <lineage>
        <taxon>Bacteria</taxon>
        <taxon>Pseudomonadati</taxon>
        <taxon>Pseudomonadota</taxon>
        <taxon>Gammaproteobacteria</taxon>
        <taxon>Chromatiales</taxon>
        <taxon>Chromatiaceae</taxon>
        <taxon>Rheinheimera</taxon>
    </lineage>
</organism>
<dbReference type="AlphaFoldDB" id="A0A7Y5EHX0"/>
<sequence>MKTTAKLLFVLACAVSAFAVKTHATPIVIDAALHDYQSNQGYYRTVDFYQFSSAGGFASFDIFARGYQASSLDSMLWLFRDDGILDVSDLLTQNDDFWSISGRGFTDGSYSSLDAYLSVNFSAGNYLLAVGSCCNYGATDITDGMQWNGAASYSNPLLYRSLPYQLTVNGAVNNFRPQNTAISNIPEPASIALLGMGLLALRLYRKKAAV</sequence>
<name>A0A7Y5EHX0_9GAMM</name>
<dbReference type="Pfam" id="PF07589">
    <property type="entry name" value="PEP-CTERM"/>
    <property type="match status" value="1"/>
</dbReference>
<evidence type="ECO:0000259" key="2">
    <source>
        <dbReference type="Pfam" id="PF07589"/>
    </source>
</evidence>
<feature type="domain" description="Ice-binding protein C-terminal" evidence="2">
    <location>
        <begin position="185"/>
        <end position="206"/>
    </location>
</feature>
<evidence type="ECO:0000256" key="1">
    <source>
        <dbReference type="SAM" id="SignalP"/>
    </source>
</evidence>
<feature type="signal peptide" evidence="1">
    <location>
        <begin position="1"/>
        <end position="19"/>
    </location>
</feature>
<dbReference type="NCBIfam" id="TIGR02595">
    <property type="entry name" value="PEP_CTERM"/>
    <property type="match status" value="1"/>
</dbReference>
<keyword evidence="4" id="KW-1185">Reference proteome</keyword>
<protein>
    <submittedName>
        <fullName evidence="3">PEP-CTERM sorting domain-containing protein</fullName>
    </submittedName>
</protein>
<comment type="caution">
    <text evidence="3">The sequence shown here is derived from an EMBL/GenBank/DDBJ whole genome shotgun (WGS) entry which is preliminary data.</text>
</comment>
<accession>A0A7Y5EHX0</accession>
<feature type="chain" id="PRO_5031533102" evidence="1">
    <location>
        <begin position="20"/>
        <end position="210"/>
    </location>
</feature>
<dbReference type="Proteomes" id="UP000523161">
    <property type="component" value="Unassembled WGS sequence"/>
</dbReference>
<gene>
    <name evidence="3" type="ORF">HRH59_06170</name>
</gene>
<dbReference type="InterPro" id="IPR013424">
    <property type="entry name" value="Ice-binding_C"/>
</dbReference>
<keyword evidence="1" id="KW-0732">Signal</keyword>
<dbReference type="RefSeq" id="WP_173500401.1">
    <property type="nucleotide sequence ID" value="NZ_JABSOD010000005.1"/>
</dbReference>
<proteinExistence type="predicted"/>
<reference evidence="3 4" key="1">
    <citation type="submission" date="2020-06" db="EMBL/GenBank/DDBJ databases">
        <title>Rheinheimera sp. nov., a marine bacterium isolated from coastal.</title>
        <authorList>
            <person name="Yu Q."/>
            <person name="Qi Y."/>
            <person name="Pu J."/>
        </authorList>
    </citation>
    <scope>NUCLEOTIDE SEQUENCE [LARGE SCALE GENOMIC DNA]</scope>
    <source>
        <strain evidence="3 4">YQF-2</strain>
    </source>
</reference>
<dbReference type="EMBL" id="JABSOD010000005">
    <property type="protein sequence ID" value="NRQ42152.1"/>
    <property type="molecule type" value="Genomic_DNA"/>
</dbReference>
<evidence type="ECO:0000313" key="3">
    <source>
        <dbReference type="EMBL" id="NRQ42152.1"/>
    </source>
</evidence>
<dbReference type="NCBIfam" id="NF038127">
    <property type="entry name" value="FDP_fam"/>
    <property type="match status" value="1"/>
</dbReference>
<evidence type="ECO:0000313" key="4">
    <source>
        <dbReference type="Proteomes" id="UP000523161"/>
    </source>
</evidence>